<evidence type="ECO:0000256" key="4">
    <source>
        <dbReference type="ARBA" id="ARBA00017273"/>
    </source>
</evidence>
<dbReference type="CDD" id="cd04485">
    <property type="entry name" value="DnaE_OBF"/>
    <property type="match status" value="1"/>
</dbReference>
<dbReference type="InterPro" id="IPR040982">
    <property type="entry name" value="DNA_pol3_finger"/>
</dbReference>
<dbReference type="SMART" id="SM00481">
    <property type="entry name" value="POLIIIAc"/>
    <property type="match status" value="1"/>
</dbReference>
<dbReference type="Proteomes" id="UP000613768">
    <property type="component" value="Unassembled WGS sequence"/>
</dbReference>
<dbReference type="PANTHER" id="PTHR32294">
    <property type="entry name" value="DNA POLYMERASE III SUBUNIT ALPHA"/>
    <property type="match status" value="1"/>
</dbReference>
<dbReference type="Pfam" id="PF01336">
    <property type="entry name" value="tRNA_anti-codon"/>
    <property type="match status" value="1"/>
</dbReference>
<proteinExistence type="inferred from homology"/>
<keyword evidence="17" id="KW-1185">Reference proteome</keyword>
<keyword evidence="11 13" id="KW-0234">DNA repair</keyword>
<comment type="subcellular location">
    <subcellularLocation>
        <location evidence="1 13">Cytoplasm</location>
    </subcellularLocation>
</comment>
<evidence type="ECO:0000256" key="5">
    <source>
        <dbReference type="ARBA" id="ARBA00022490"/>
    </source>
</evidence>
<dbReference type="Gene3D" id="1.10.150.870">
    <property type="match status" value="1"/>
</dbReference>
<keyword evidence="8 13" id="KW-0235">DNA replication</keyword>
<evidence type="ECO:0000313" key="17">
    <source>
        <dbReference type="Proteomes" id="UP000613768"/>
    </source>
</evidence>
<name>A0AAW3ZMD1_9GAMM</name>
<dbReference type="AlphaFoldDB" id="A0AAW3ZMD1"/>
<evidence type="ECO:0000259" key="15">
    <source>
        <dbReference type="SMART" id="SM00481"/>
    </source>
</evidence>
<keyword evidence="10 13" id="KW-0239">DNA-directed DNA polymerase</keyword>
<keyword evidence="7 13" id="KW-0548">Nucleotidyltransferase</keyword>
<keyword evidence="5 13" id="KW-0963">Cytoplasm</keyword>
<feature type="region of interest" description="Disordered" evidence="14">
    <location>
        <begin position="201"/>
        <end position="236"/>
    </location>
</feature>
<protein>
    <recommendedName>
        <fullName evidence="4 13">Error-prone DNA polymerase</fullName>
        <ecNumber evidence="3 13">2.7.7.7</ecNumber>
    </recommendedName>
</protein>
<evidence type="ECO:0000256" key="14">
    <source>
        <dbReference type="SAM" id="MobiDB-lite"/>
    </source>
</evidence>
<evidence type="ECO:0000256" key="10">
    <source>
        <dbReference type="ARBA" id="ARBA00022932"/>
    </source>
</evidence>
<dbReference type="Pfam" id="PF07733">
    <property type="entry name" value="DNA_pol3_alpha"/>
    <property type="match status" value="1"/>
</dbReference>
<comment type="catalytic activity">
    <reaction evidence="12 13">
        <text>DNA(n) + a 2'-deoxyribonucleoside 5'-triphosphate = DNA(n+1) + diphosphate</text>
        <dbReference type="Rhea" id="RHEA:22508"/>
        <dbReference type="Rhea" id="RHEA-COMP:17339"/>
        <dbReference type="Rhea" id="RHEA-COMP:17340"/>
        <dbReference type="ChEBI" id="CHEBI:33019"/>
        <dbReference type="ChEBI" id="CHEBI:61560"/>
        <dbReference type="ChEBI" id="CHEBI:173112"/>
        <dbReference type="EC" id="2.7.7.7"/>
    </reaction>
</comment>
<evidence type="ECO:0000313" key="16">
    <source>
        <dbReference type="EMBL" id="MBD8526329.1"/>
    </source>
</evidence>
<dbReference type="EC" id="2.7.7.7" evidence="3 13"/>
<dbReference type="InterPro" id="IPR003141">
    <property type="entry name" value="Pol/His_phosphatase_N"/>
</dbReference>
<keyword evidence="6 13" id="KW-0808">Transferase</keyword>
<reference evidence="16 17" key="1">
    <citation type="submission" date="2020-09" db="EMBL/GenBank/DDBJ databases">
        <title>Pseudoxanthomonas sp. CAU 1598 isolated from sand of Yaerae Beach.</title>
        <authorList>
            <person name="Kim W."/>
        </authorList>
    </citation>
    <scope>NUCLEOTIDE SEQUENCE [LARGE SCALE GENOMIC DNA]</scope>
    <source>
        <strain evidence="16 17">CAU 1598</strain>
    </source>
</reference>
<dbReference type="HAMAP" id="MF_01902">
    <property type="entry name" value="DNApol_error_prone"/>
    <property type="match status" value="1"/>
</dbReference>
<evidence type="ECO:0000256" key="8">
    <source>
        <dbReference type="ARBA" id="ARBA00022705"/>
    </source>
</evidence>
<accession>A0AAW3ZMD1</accession>
<dbReference type="GO" id="GO:0003887">
    <property type="term" value="F:DNA-directed DNA polymerase activity"/>
    <property type="evidence" value="ECO:0007669"/>
    <property type="project" value="UniProtKB-UniRule"/>
</dbReference>
<comment type="function">
    <text evidence="13">DNA polymerase involved in damage-induced mutagenesis and translesion synthesis (TLS). It is not the major replicative DNA polymerase.</text>
</comment>
<feature type="region of interest" description="Disordered" evidence="14">
    <location>
        <begin position="945"/>
        <end position="965"/>
    </location>
</feature>
<evidence type="ECO:0000256" key="13">
    <source>
        <dbReference type="HAMAP-Rule" id="MF_01902"/>
    </source>
</evidence>
<dbReference type="GO" id="GO:0003676">
    <property type="term" value="F:nucleic acid binding"/>
    <property type="evidence" value="ECO:0007669"/>
    <property type="project" value="InterPro"/>
</dbReference>
<dbReference type="InterPro" id="IPR004013">
    <property type="entry name" value="PHP_dom"/>
</dbReference>
<dbReference type="InterPro" id="IPR004365">
    <property type="entry name" value="NA-bd_OB_tRNA"/>
</dbReference>
<keyword evidence="9 13" id="KW-0227">DNA damage</keyword>
<feature type="domain" description="Polymerase/histidinol phosphatase N-terminal" evidence="15">
    <location>
        <begin position="7"/>
        <end position="74"/>
    </location>
</feature>
<dbReference type="SUPFAM" id="SSF89550">
    <property type="entry name" value="PHP domain-like"/>
    <property type="match status" value="1"/>
</dbReference>
<dbReference type="GO" id="GO:0006260">
    <property type="term" value="P:DNA replication"/>
    <property type="evidence" value="ECO:0007669"/>
    <property type="project" value="UniProtKB-KW"/>
</dbReference>
<gene>
    <name evidence="13" type="primary">dnaE2</name>
    <name evidence="16" type="ORF">IFO71_11335</name>
</gene>
<dbReference type="InterPro" id="IPR016195">
    <property type="entry name" value="Pol/histidinol_Pase-like"/>
</dbReference>
<dbReference type="NCBIfam" id="TIGR00594">
    <property type="entry name" value="polc"/>
    <property type="match status" value="1"/>
</dbReference>
<evidence type="ECO:0000256" key="6">
    <source>
        <dbReference type="ARBA" id="ARBA00022679"/>
    </source>
</evidence>
<dbReference type="NCBIfam" id="NF004225">
    <property type="entry name" value="PRK05672.1"/>
    <property type="match status" value="1"/>
</dbReference>
<dbReference type="Pfam" id="PF17657">
    <property type="entry name" value="DNA_pol3_finger"/>
    <property type="match status" value="1"/>
</dbReference>
<dbReference type="EMBL" id="JACYTR010000020">
    <property type="protein sequence ID" value="MBD8526329.1"/>
    <property type="molecule type" value="Genomic_DNA"/>
</dbReference>
<evidence type="ECO:0000256" key="7">
    <source>
        <dbReference type="ARBA" id="ARBA00022695"/>
    </source>
</evidence>
<evidence type="ECO:0000256" key="1">
    <source>
        <dbReference type="ARBA" id="ARBA00004496"/>
    </source>
</evidence>
<evidence type="ECO:0000256" key="11">
    <source>
        <dbReference type="ARBA" id="ARBA00023204"/>
    </source>
</evidence>
<evidence type="ECO:0000256" key="3">
    <source>
        <dbReference type="ARBA" id="ARBA00012417"/>
    </source>
</evidence>
<evidence type="ECO:0000256" key="9">
    <source>
        <dbReference type="ARBA" id="ARBA00022763"/>
    </source>
</evidence>
<dbReference type="Pfam" id="PF02811">
    <property type="entry name" value="PHP"/>
    <property type="match status" value="1"/>
</dbReference>
<comment type="similarity">
    <text evidence="2 13">Belongs to the DNA polymerase type-C family. DnaE2 subfamily.</text>
</comment>
<evidence type="ECO:0000256" key="2">
    <source>
        <dbReference type="ARBA" id="ARBA00007391"/>
    </source>
</evidence>
<dbReference type="Pfam" id="PF14579">
    <property type="entry name" value="HHH_6"/>
    <property type="match status" value="1"/>
</dbReference>
<dbReference type="InterPro" id="IPR023073">
    <property type="entry name" value="DnaE2"/>
</dbReference>
<dbReference type="GO" id="GO:0006281">
    <property type="term" value="P:DNA repair"/>
    <property type="evidence" value="ECO:0007669"/>
    <property type="project" value="UniProtKB-UniRule"/>
</dbReference>
<dbReference type="RefSeq" id="WP_192029749.1">
    <property type="nucleotide sequence ID" value="NZ_JACYTR010000020.1"/>
</dbReference>
<dbReference type="InterPro" id="IPR004805">
    <property type="entry name" value="DnaE2/DnaE/PolC"/>
</dbReference>
<dbReference type="GO" id="GO:0008408">
    <property type="term" value="F:3'-5' exonuclease activity"/>
    <property type="evidence" value="ECO:0007669"/>
    <property type="project" value="InterPro"/>
</dbReference>
<dbReference type="PANTHER" id="PTHR32294:SF4">
    <property type="entry name" value="ERROR-PRONE DNA POLYMERASE"/>
    <property type="match status" value="1"/>
</dbReference>
<sequence length="1226" mass="136182">MKPLPYSELHCLSNFSFGRGASSADELFARAKALGYRHLAITDECSLAGIVRALEASEKHGVPLIVGSELNFDDGLKLVLLCENQAGYARLCELITTARRAAEKGEYRLSRDMLSHVGTQGLCCLWLAPALNDTTTLDRSRCKPLSPPRERSMRTDFRAPAGAPELPPRCSGRAGVGLGSRSLPAQGPRIARFLGRGWGEGEAQHISPSPLPGERGAKRKLGEPKGYKADSWITSKSPMPPHTAGDAFWLKRHFADRLWIAVELHCDGQDSTKLQTLQTLGKQYDIPLVASGDVHMHVRRRRALQDALTAIRLNCRVDAVGLALFPNGERHLRAIDALAELYSPALLEETQRIASRCQFSLRKLRYDYPHELVPEGETPTSWLRQLTERGARWRWPQGVPEESRALIAKELALIAELRYEAFFLTVHDVVDWARRQGILCQGRGSAANSVVCYCLGITSVGPERIGMLFERFVSKERDEPPDIDVDFEHQRREEVIQYIYRKYGRERAALAATVICYRSKSAARDLGRVLGFSEDQLEQLSRVFARGNSRVERNDLLREYGFDPDSPELRRFLILFNELRGFPRHLSQHVGGFVIAEQPLWQLVPVENAAMPDRTIIQWDKDDLESLGLLKVDCLALGMLSCLRRCLDLLRQHHNIDLNLAQVPEGDAATYTMIQRGDTLGVFQIESRAQMAMLPRLRPANFYDLVIEVAIVRPGPIQGDMVHPYLRRRCGEEPVHYASPILETVLGRTLGVPIFQEQVMHLAIVAAGFSPGEADQLRRSMAAWKRHGGLEQWYERVVGGMLERGYPREFAERIFEQIKGFGSYGFPESHAASFALLAYVSSWLKCHHPAAYACALLNSQPMGFYSPAQIVQDARRHGVEVRPVDVLVSGWDSTLEKDSRRAGPGPPLLHSELAAVSSPYPGTSLCEAPGQAKIGSLTPPRPSPNIGEGVPGHQPARENQCASISPHPLPHQGGGAIKPVSAKAPASPAPPPAALRLGLQLIRGLSQDCAERIVAARWLRPFADVQDLVDRAQLSRDEKEKLAAAGALKRLAGHRHRAFWAIAGSERHTDLLAGTRVDETQVRLPLPSRAADTFADYRSTGLTLADHPLKLIRSQLRTRRMRQAIELPAIRDGAPVRVAGLVTMRQRPATATGVTFVTLEDETGLVNLVVWRTVADRQRRPLLEARLLGVDGVLQKKDEVIHVIAGRLHDLSAMLDGLDTRSRDFH</sequence>
<dbReference type="Gene3D" id="3.20.20.140">
    <property type="entry name" value="Metal-dependent hydrolases"/>
    <property type="match status" value="2"/>
</dbReference>
<comment type="caution">
    <text evidence="16">The sequence shown here is derived from an EMBL/GenBank/DDBJ whole genome shotgun (WGS) entry which is preliminary data.</text>
</comment>
<organism evidence="16 17">
    <name type="scientific">Pseudomarimonas arenosa</name>
    <dbReference type="NCBI Taxonomy" id="2774145"/>
    <lineage>
        <taxon>Bacteria</taxon>
        <taxon>Pseudomonadati</taxon>
        <taxon>Pseudomonadota</taxon>
        <taxon>Gammaproteobacteria</taxon>
        <taxon>Lysobacterales</taxon>
        <taxon>Lysobacteraceae</taxon>
        <taxon>Pseudomarimonas</taxon>
    </lineage>
</organism>
<dbReference type="GO" id="GO:0005737">
    <property type="term" value="C:cytoplasm"/>
    <property type="evidence" value="ECO:0007669"/>
    <property type="project" value="UniProtKB-SubCell"/>
</dbReference>
<dbReference type="CDD" id="cd07434">
    <property type="entry name" value="PHP_PolIIIA_DnaE2"/>
    <property type="match status" value="1"/>
</dbReference>
<dbReference type="InterPro" id="IPR029460">
    <property type="entry name" value="DNAPol_HHH"/>
</dbReference>
<evidence type="ECO:0000256" key="12">
    <source>
        <dbReference type="ARBA" id="ARBA00049244"/>
    </source>
</evidence>
<dbReference type="InterPro" id="IPR011708">
    <property type="entry name" value="DNA_pol3_alpha_NTPase_dom"/>
</dbReference>